<feature type="domain" description="Inosine/uridine-preferring nucleoside hydrolase" evidence="5">
    <location>
        <begin position="566"/>
        <end position="910"/>
    </location>
</feature>
<dbReference type="AlphaFoldDB" id="A0A9P7ZE71"/>
<dbReference type="InterPro" id="IPR036452">
    <property type="entry name" value="Ribo_hydro-like"/>
</dbReference>
<dbReference type="SUPFAM" id="SSF53590">
    <property type="entry name" value="Nucleoside hydrolase"/>
    <property type="match status" value="1"/>
</dbReference>
<evidence type="ECO:0000259" key="6">
    <source>
        <dbReference type="Pfam" id="PF07808"/>
    </source>
</evidence>
<feature type="compositionally biased region" description="Basic and acidic residues" evidence="4">
    <location>
        <begin position="441"/>
        <end position="460"/>
    </location>
</feature>
<organism evidence="7 8">
    <name type="scientific">Emericellopsis atlantica</name>
    <dbReference type="NCBI Taxonomy" id="2614577"/>
    <lineage>
        <taxon>Eukaryota</taxon>
        <taxon>Fungi</taxon>
        <taxon>Dikarya</taxon>
        <taxon>Ascomycota</taxon>
        <taxon>Pezizomycotina</taxon>
        <taxon>Sordariomycetes</taxon>
        <taxon>Hypocreomycetidae</taxon>
        <taxon>Hypocreales</taxon>
        <taxon>Bionectriaceae</taxon>
        <taxon>Emericellopsis</taxon>
    </lineage>
</organism>
<name>A0A9P7ZE71_9HYPO</name>
<dbReference type="OrthoDB" id="432381at2759"/>
<feature type="region of interest" description="Disordered" evidence="4">
    <location>
        <begin position="268"/>
        <end position="522"/>
    </location>
</feature>
<sequence>MNNDQFRKLILANNASKSKDASSPPPATPGGSALGSRQRSSIPMTPRSLGGSQADFARQLSDRNRATKPQKQFRTSAPKGARLADGYTDRAREREAGDTDDDRATRLKALEESLKKEEIDRDTYEKLRFEIAGGDLGSTHLVKGLDFKLLERIRRGEDVYGEKEPEKEEEDAAEDVDEAFEELEKQEVTAAAKEKQEKKKKGQLSTVSLNAGKKRSRDQILAEWKASRAAAKAAAEPALGERFRRIGAVQKAGSRIEIDSKGREVLIVVDEDGHEKRKVRKVQPSQPEAEAEASELPMPDKSAKPLGMEVPEQYKKAPEPEEDLDVDIFDDVGDDYDPLAGLGGSDSDSDEQPEPSTKENDAKTTEEAKAPAQDQLAMPPPPRPKRNYFENSKTGLASEQQLKAPSMSDPEIQAAFKRAAALEQNRRQQETEDSDEDDEEAQARKAREERHRKLLESAARDDDDLDMGFGTSRFEDEEDFDETKVKISKWGADDEDGEGQDKGGAKRKRGPKKRKGDANNAADVLRVMESRKNGGLRPRAGQLRRADKRVTHMSVCLHTLNPWLTVQDAFALLLAAHHPRINLLGVSTVFGNAPLSKTTLNAGALLTAIGKHDEIPLHVGAAKPLERPAHHPATEIHGESGLDGTELLPKPARAPSDVPAVEAMVKALQAQPPNTAWIVATGSLANVGQLFRQHPDLASHVKGVSLMGGSIGNGFTDAPMGEVDGKPRIGNYTPWAEFNILIDPEAASEIFSNEALKGKISVVPLDLSHQVLATDDVRQLLLCGRDGPKRDDGKGKTVLRQMLVELLYFFAQTYATTFGITAGPPLHDPLAVALALAGTPDEIPFYDWDEKKSAHPRHEERFEVTVVTEGTLEDAASGKTQTGRTVAKVLPPGSAGVRIPRGCDTQKFWDVIEECIERADAVNATLPN</sequence>
<dbReference type="Pfam" id="PF01156">
    <property type="entry name" value="IU_nuc_hydro"/>
    <property type="match status" value="1"/>
</dbReference>
<protein>
    <submittedName>
        <fullName evidence="7">Uridine nucleosidase-like protein</fullName>
    </submittedName>
</protein>
<keyword evidence="3" id="KW-0326">Glycosidase</keyword>
<dbReference type="PANTHER" id="PTHR12304">
    <property type="entry name" value="INOSINE-URIDINE PREFERRING NUCLEOSIDE HYDROLASE"/>
    <property type="match status" value="1"/>
</dbReference>
<comment type="caution">
    <text evidence="7">The sequence shown here is derived from an EMBL/GenBank/DDBJ whole genome shotgun (WGS) entry which is preliminary data.</text>
</comment>
<dbReference type="GeneID" id="70296824"/>
<evidence type="ECO:0000256" key="3">
    <source>
        <dbReference type="ARBA" id="ARBA00023295"/>
    </source>
</evidence>
<dbReference type="GO" id="GO:0006152">
    <property type="term" value="P:purine nucleoside catabolic process"/>
    <property type="evidence" value="ECO:0007669"/>
    <property type="project" value="TreeGrafter"/>
</dbReference>
<dbReference type="GO" id="GO:0008477">
    <property type="term" value="F:purine nucleosidase activity"/>
    <property type="evidence" value="ECO:0007669"/>
    <property type="project" value="TreeGrafter"/>
</dbReference>
<dbReference type="InterPro" id="IPR023186">
    <property type="entry name" value="IUNH"/>
</dbReference>
<feature type="compositionally biased region" description="Polar residues" evidence="4">
    <location>
        <begin position="389"/>
        <end position="403"/>
    </location>
</feature>
<feature type="domain" description="RED-like N-terminal" evidence="6">
    <location>
        <begin position="76"/>
        <end position="198"/>
    </location>
</feature>
<comment type="similarity">
    <text evidence="1">Belongs to the IUNH family.</text>
</comment>
<evidence type="ECO:0000313" key="7">
    <source>
        <dbReference type="EMBL" id="KAG9249828.1"/>
    </source>
</evidence>
<keyword evidence="2" id="KW-0378">Hydrolase</keyword>
<evidence type="ECO:0000256" key="1">
    <source>
        <dbReference type="ARBA" id="ARBA00009176"/>
    </source>
</evidence>
<evidence type="ECO:0000259" key="5">
    <source>
        <dbReference type="Pfam" id="PF01156"/>
    </source>
</evidence>
<dbReference type="Pfam" id="PF07808">
    <property type="entry name" value="RED_N"/>
    <property type="match status" value="1"/>
</dbReference>
<feature type="compositionally biased region" description="Basic and acidic residues" evidence="4">
    <location>
        <begin position="356"/>
        <end position="369"/>
    </location>
</feature>
<feature type="compositionally biased region" description="Acidic residues" evidence="4">
    <location>
        <begin position="167"/>
        <end position="181"/>
    </location>
</feature>
<dbReference type="InterPro" id="IPR012916">
    <property type="entry name" value="RED_N"/>
</dbReference>
<dbReference type="GO" id="GO:0005829">
    <property type="term" value="C:cytosol"/>
    <property type="evidence" value="ECO:0007669"/>
    <property type="project" value="TreeGrafter"/>
</dbReference>
<dbReference type="InterPro" id="IPR001910">
    <property type="entry name" value="Inosine/uridine_hydrolase_dom"/>
</dbReference>
<dbReference type="PANTHER" id="PTHR12304:SF4">
    <property type="entry name" value="URIDINE NUCLEOSIDASE"/>
    <property type="match status" value="1"/>
</dbReference>
<dbReference type="EMBL" id="MU251289">
    <property type="protein sequence ID" value="KAG9249828.1"/>
    <property type="molecule type" value="Genomic_DNA"/>
</dbReference>
<feature type="region of interest" description="Disordered" evidence="4">
    <location>
        <begin position="1"/>
        <end position="104"/>
    </location>
</feature>
<dbReference type="RefSeq" id="XP_046113752.1">
    <property type="nucleotide sequence ID" value="XM_046265921.1"/>
</dbReference>
<keyword evidence="8" id="KW-1185">Reference proteome</keyword>
<feature type="region of interest" description="Disordered" evidence="4">
    <location>
        <begin position="158"/>
        <end position="217"/>
    </location>
</feature>
<evidence type="ECO:0000256" key="4">
    <source>
        <dbReference type="SAM" id="MobiDB-lite"/>
    </source>
</evidence>
<feature type="compositionally biased region" description="Acidic residues" evidence="4">
    <location>
        <begin position="431"/>
        <end position="440"/>
    </location>
</feature>
<feature type="compositionally biased region" description="Acidic residues" evidence="4">
    <location>
        <begin position="320"/>
        <end position="337"/>
    </location>
</feature>
<feature type="compositionally biased region" description="Basic and acidic residues" evidence="4">
    <location>
        <begin position="87"/>
        <end position="104"/>
    </location>
</feature>
<gene>
    <name evidence="7" type="ORF">F5Z01DRAFT_684331</name>
</gene>
<evidence type="ECO:0000313" key="8">
    <source>
        <dbReference type="Proteomes" id="UP000887229"/>
    </source>
</evidence>
<evidence type="ECO:0000256" key="2">
    <source>
        <dbReference type="ARBA" id="ARBA00022801"/>
    </source>
</evidence>
<dbReference type="CDD" id="cd02651">
    <property type="entry name" value="nuc_hydro_IU_UC_XIUA"/>
    <property type="match status" value="1"/>
</dbReference>
<feature type="compositionally biased region" description="Basic and acidic residues" evidence="4">
    <location>
        <begin position="182"/>
        <end position="197"/>
    </location>
</feature>
<dbReference type="Proteomes" id="UP000887229">
    <property type="component" value="Unassembled WGS sequence"/>
</dbReference>
<reference evidence="7" key="1">
    <citation type="journal article" date="2021" name="IMA Fungus">
        <title>Genomic characterization of three marine fungi, including Emericellopsis atlantica sp. nov. with signatures of a generalist lifestyle and marine biomass degradation.</title>
        <authorList>
            <person name="Hagestad O.C."/>
            <person name="Hou L."/>
            <person name="Andersen J.H."/>
            <person name="Hansen E.H."/>
            <person name="Altermark B."/>
            <person name="Li C."/>
            <person name="Kuhnert E."/>
            <person name="Cox R.J."/>
            <person name="Crous P.W."/>
            <person name="Spatafora J.W."/>
            <person name="Lail K."/>
            <person name="Amirebrahimi M."/>
            <person name="Lipzen A."/>
            <person name="Pangilinan J."/>
            <person name="Andreopoulos W."/>
            <person name="Hayes R.D."/>
            <person name="Ng V."/>
            <person name="Grigoriev I.V."/>
            <person name="Jackson S.A."/>
            <person name="Sutton T.D.S."/>
            <person name="Dobson A.D.W."/>
            <person name="Rama T."/>
        </authorList>
    </citation>
    <scope>NUCLEOTIDE SEQUENCE</scope>
    <source>
        <strain evidence="7">TS7</strain>
    </source>
</reference>
<feature type="compositionally biased region" description="Basic residues" evidence="4">
    <location>
        <begin position="505"/>
        <end position="515"/>
    </location>
</feature>
<proteinExistence type="inferred from homology"/>
<accession>A0A9P7ZE71</accession>
<dbReference type="Gene3D" id="3.90.245.10">
    <property type="entry name" value="Ribonucleoside hydrolase-like"/>
    <property type="match status" value="1"/>
</dbReference>